<dbReference type="Proteomes" id="UP000092445">
    <property type="component" value="Unassembled WGS sequence"/>
</dbReference>
<dbReference type="VEuPathDB" id="VectorBase:GPAI026717"/>
<accession>A0A1A9ZVY6</accession>
<name>A0A1A9ZVY6_GLOPL</name>
<dbReference type="AlphaFoldDB" id="A0A1A9ZVY6"/>
<protein>
    <submittedName>
        <fullName evidence="1">Uncharacterized protein</fullName>
    </submittedName>
</protein>
<reference evidence="2" key="1">
    <citation type="submission" date="2014-03" db="EMBL/GenBank/DDBJ databases">
        <authorList>
            <person name="Aksoy S."/>
            <person name="Warren W."/>
            <person name="Wilson R.K."/>
        </authorList>
    </citation>
    <scope>NUCLEOTIDE SEQUENCE [LARGE SCALE GENOMIC DNA]</scope>
    <source>
        <strain evidence="2">IAEA</strain>
    </source>
</reference>
<reference evidence="1" key="2">
    <citation type="submission" date="2020-05" db="UniProtKB">
        <authorList>
            <consortium name="EnsemblMetazoa"/>
        </authorList>
    </citation>
    <scope>IDENTIFICATION</scope>
    <source>
        <strain evidence="1">IAEA</strain>
    </source>
</reference>
<evidence type="ECO:0000313" key="1">
    <source>
        <dbReference type="EnsemblMetazoa" id="GPAI026717-PA"/>
    </source>
</evidence>
<sequence length="192" mass="21421">MPIIPRQIRKSKHAYAVMFRTNHFWDFYKCPPSMRVTQGAEKKIYSQILSSTIKSQTKLKDWAGVTPPKGTRDEKCLPKSTNEFIRNSQGKTKAPAGSLRDQKVHQQAEKRLSANNKVGRVLISNSVCFILMFGVKAGNKVVGKARRTGQRSMKVNVSVKHIESAGMRVNNTTATSSSLSLYYLKTSLSSIA</sequence>
<proteinExistence type="predicted"/>
<dbReference type="EnsemblMetazoa" id="GPAI026717-RA">
    <property type="protein sequence ID" value="GPAI026717-PA"/>
    <property type="gene ID" value="GPAI026717"/>
</dbReference>
<keyword evidence="2" id="KW-1185">Reference proteome</keyword>
<evidence type="ECO:0000313" key="2">
    <source>
        <dbReference type="Proteomes" id="UP000092445"/>
    </source>
</evidence>
<organism evidence="1 2">
    <name type="scientific">Glossina pallidipes</name>
    <name type="common">Tsetse fly</name>
    <dbReference type="NCBI Taxonomy" id="7398"/>
    <lineage>
        <taxon>Eukaryota</taxon>
        <taxon>Metazoa</taxon>
        <taxon>Ecdysozoa</taxon>
        <taxon>Arthropoda</taxon>
        <taxon>Hexapoda</taxon>
        <taxon>Insecta</taxon>
        <taxon>Pterygota</taxon>
        <taxon>Neoptera</taxon>
        <taxon>Endopterygota</taxon>
        <taxon>Diptera</taxon>
        <taxon>Brachycera</taxon>
        <taxon>Muscomorpha</taxon>
        <taxon>Hippoboscoidea</taxon>
        <taxon>Glossinidae</taxon>
        <taxon>Glossina</taxon>
    </lineage>
</organism>